<keyword evidence="5 7" id="KW-0175">Coiled coil</keyword>
<evidence type="ECO:0000256" key="5">
    <source>
        <dbReference type="ARBA" id="ARBA00023054"/>
    </source>
</evidence>
<dbReference type="AlphaFoldDB" id="A0A834I705"/>
<dbReference type="GO" id="GO:0007052">
    <property type="term" value="P:mitotic spindle organization"/>
    <property type="evidence" value="ECO:0007669"/>
    <property type="project" value="InterPro"/>
</dbReference>
<keyword evidence="4" id="KW-0597">Phosphoprotein</keyword>
<comment type="similarity">
    <text evidence="2">Belongs to the TACC family.</text>
</comment>
<sequence length="224" mass="26281">ILGIFGDYSKESIMEEFNERQLQMSDLQEKSSLELEIRSKSDLKNQNHTQKNDRLLKEEVHHFQKLLSEYEKTISHQCSELEKLKQEHETTSRHFATLELAFSDVLQKYDRSKMIVNGFKSNEEALTQNLQIAEEKLKQNEAKYESLKTYAKSQIEKCNVEILNVREKYEYESSKLRALIKRLEIKCSSLETSLNQKTEECEQLSALCDDITGKQLGYTVWPML</sequence>
<protein>
    <recommendedName>
        <fullName evidence="8">Transforming acidic coiled-coil-containing protein C-terminal domain-containing protein</fullName>
    </recommendedName>
</protein>
<keyword evidence="6" id="KW-0206">Cytoskeleton</keyword>
<comment type="caution">
    <text evidence="9">The sequence shown here is derived from an EMBL/GenBank/DDBJ whole genome shotgun (WGS) entry which is preliminary data.</text>
</comment>
<dbReference type="GO" id="GO:0005737">
    <property type="term" value="C:cytoplasm"/>
    <property type="evidence" value="ECO:0007669"/>
    <property type="project" value="TreeGrafter"/>
</dbReference>
<dbReference type="Proteomes" id="UP000625711">
    <property type="component" value="Unassembled WGS sequence"/>
</dbReference>
<evidence type="ECO:0000259" key="8">
    <source>
        <dbReference type="Pfam" id="PF05010"/>
    </source>
</evidence>
<dbReference type="OrthoDB" id="10255048at2759"/>
<dbReference type="Gene3D" id="1.20.5.1700">
    <property type="match status" value="1"/>
</dbReference>
<evidence type="ECO:0000256" key="7">
    <source>
        <dbReference type="SAM" id="Coils"/>
    </source>
</evidence>
<evidence type="ECO:0000256" key="6">
    <source>
        <dbReference type="ARBA" id="ARBA00023212"/>
    </source>
</evidence>
<dbReference type="InterPro" id="IPR007707">
    <property type="entry name" value="TACC_C"/>
</dbReference>
<evidence type="ECO:0000256" key="1">
    <source>
        <dbReference type="ARBA" id="ARBA00004245"/>
    </source>
</evidence>
<keyword evidence="3" id="KW-0963">Cytoplasm</keyword>
<evidence type="ECO:0000313" key="9">
    <source>
        <dbReference type="EMBL" id="KAF7275154.1"/>
    </source>
</evidence>
<dbReference type="Pfam" id="PF05010">
    <property type="entry name" value="TACC_C"/>
    <property type="match status" value="1"/>
</dbReference>
<proteinExistence type="inferred from homology"/>
<feature type="non-terminal residue" evidence="9">
    <location>
        <position position="1"/>
    </location>
</feature>
<accession>A0A834I705</accession>
<evidence type="ECO:0000256" key="4">
    <source>
        <dbReference type="ARBA" id="ARBA00022553"/>
    </source>
</evidence>
<dbReference type="GO" id="GO:0005856">
    <property type="term" value="C:cytoskeleton"/>
    <property type="evidence" value="ECO:0007669"/>
    <property type="project" value="UniProtKB-SubCell"/>
</dbReference>
<evidence type="ECO:0000256" key="3">
    <source>
        <dbReference type="ARBA" id="ARBA00022490"/>
    </source>
</evidence>
<dbReference type="PANTHER" id="PTHR13924">
    <property type="entry name" value="TRANSFORMING ACIDIC COILED-COIL CONTAINING PROTEIN 1/2"/>
    <property type="match status" value="1"/>
</dbReference>
<comment type="subcellular location">
    <subcellularLocation>
        <location evidence="1">Cytoplasm</location>
        <location evidence="1">Cytoskeleton</location>
    </subcellularLocation>
</comment>
<gene>
    <name evidence="9" type="ORF">GWI33_012129</name>
</gene>
<feature type="domain" description="Transforming acidic coiled-coil-containing protein C-terminal" evidence="8">
    <location>
        <begin position="49"/>
        <end position="211"/>
    </location>
</feature>
<evidence type="ECO:0000313" key="10">
    <source>
        <dbReference type="Proteomes" id="UP000625711"/>
    </source>
</evidence>
<dbReference type="PANTHER" id="PTHR13924:SF10">
    <property type="entry name" value="TRANSFORMING ACIDIC COILED-COIL PROTEIN, ISOFORM K"/>
    <property type="match status" value="1"/>
</dbReference>
<dbReference type="InterPro" id="IPR039915">
    <property type="entry name" value="TACC"/>
</dbReference>
<organism evidence="9 10">
    <name type="scientific">Rhynchophorus ferrugineus</name>
    <name type="common">Red palm weevil</name>
    <name type="synonym">Curculio ferrugineus</name>
    <dbReference type="NCBI Taxonomy" id="354439"/>
    <lineage>
        <taxon>Eukaryota</taxon>
        <taxon>Metazoa</taxon>
        <taxon>Ecdysozoa</taxon>
        <taxon>Arthropoda</taxon>
        <taxon>Hexapoda</taxon>
        <taxon>Insecta</taxon>
        <taxon>Pterygota</taxon>
        <taxon>Neoptera</taxon>
        <taxon>Endopterygota</taxon>
        <taxon>Coleoptera</taxon>
        <taxon>Polyphaga</taxon>
        <taxon>Cucujiformia</taxon>
        <taxon>Curculionidae</taxon>
        <taxon>Dryophthorinae</taxon>
        <taxon>Rhynchophorus</taxon>
    </lineage>
</organism>
<keyword evidence="10" id="KW-1185">Reference proteome</keyword>
<feature type="coiled-coil region" evidence="7">
    <location>
        <begin position="116"/>
        <end position="207"/>
    </location>
</feature>
<evidence type="ECO:0000256" key="2">
    <source>
        <dbReference type="ARBA" id="ARBA00009423"/>
    </source>
</evidence>
<dbReference type="EMBL" id="JAACXV010011188">
    <property type="protein sequence ID" value="KAF7275154.1"/>
    <property type="molecule type" value="Genomic_DNA"/>
</dbReference>
<reference evidence="9" key="1">
    <citation type="submission" date="2020-08" db="EMBL/GenBank/DDBJ databases">
        <title>Genome sequencing and assembly of the red palm weevil Rhynchophorus ferrugineus.</title>
        <authorList>
            <person name="Dias G.B."/>
            <person name="Bergman C.M."/>
            <person name="Manee M."/>
        </authorList>
    </citation>
    <scope>NUCLEOTIDE SEQUENCE</scope>
    <source>
        <strain evidence="9">AA-2017</strain>
        <tissue evidence="9">Whole larva</tissue>
    </source>
</reference>
<name>A0A834I705_RHYFE</name>